<sequence>MLRETNGILLMFPSSLFPWLPSRMSFLIIHMLLIHLTPSFSFESGISFSRV</sequence>
<gene>
    <name evidence="1" type="ORF">COCNU_01G000520</name>
</gene>
<dbReference type="EMBL" id="CM017872">
    <property type="protein sequence ID" value="KAG1326118.1"/>
    <property type="molecule type" value="Genomic_DNA"/>
</dbReference>
<evidence type="ECO:0000313" key="2">
    <source>
        <dbReference type="Proteomes" id="UP000797356"/>
    </source>
</evidence>
<evidence type="ECO:0000313" key="1">
    <source>
        <dbReference type="EMBL" id="KAG1326118.1"/>
    </source>
</evidence>
<name>A0A8K0HTZ4_COCNU</name>
<dbReference type="AlphaFoldDB" id="A0A8K0HTZ4"/>
<reference evidence="1" key="1">
    <citation type="journal article" date="2017" name="Gigascience">
        <title>The genome draft of coconut (Cocos nucifera).</title>
        <authorList>
            <person name="Xiao Y."/>
            <person name="Xu P."/>
            <person name="Fan H."/>
            <person name="Baudouin L."/>
            <person name="Xia W."/>
            <person name="Bocs S."/>
            <person name="Xu J."/>
            <person name="Li Q."/>
            <person name="Guo A."/>
            <person name="Zhou L."/>
            <person name="Li J."/>
            <person name="Wu Y."/>
            <person name="Ma Z."/>
            <person name="Armero A."/>
            <person name="Issali A.E."/>
            <person name="Liu N."/>
            <person name="Peng M."/>
            <person name="Yang Y."/>
        </authorList>
    </citation>
    <scope>NUCLEOTIDE SEQUENCE</scope>
    <source>
        <tissue evidence="1">Spear leaf of Hainan Tall coconut</tissue>
    </source>
</reference>
<reference evidence="1" key="2">
    <citation type="submission" date="2019-07" db="EMBL/GenBank/DDBJ databases">
        <authorList>
            <person name="Yang Y."/>
            <person name="Bocs S."/>
            <person name="Baudouin L."/>
        </authorList>
    </citation>
    <scope>NUCLEOTIDE SEQUENCE</scope>
    <source>
        <tissue evidence="1">Spear leaf of Hainan Tall coconut</tissue>
    </source>
</reference>
<organism evidence="1 2">
    <name type="scientific">Cocos nucifera</name>
    <name type="common">Coconut palm</name>
    <dbReference type="NCBI Taxonomy" id="13894"/>
    <lineage>
        <taxon>Eukaryota</taxon>
        <taxon>Viridiplantae</taxon>
        <taxon>Streptophyta</taxon>
        <taxon>Embryophyta</taxon>
        <taxon>Tracheophyta</taxon>
        <taxon>Spermatophyta</taxon>
        <taxon>Magnoliopsida</taxon>
        <taxon>Liliopsida</taxon>
        <taxon>Arecaceae</taxon>
        <taxon>Arecoideae</taxon>
        <taxon>Cocoseae</taxon>
        <taxon>Attaleinae</taxon>
        <taxon>Cocos</taxon>
    </lineage>
</organism>
<protein>
    <submittedName>
        <fullName evidence="1">Uncharacterized protein</fullName>
    </submittedName>
</protein>
<accession>A0A8K0HTZ4</accession>
<dbReference type="Proteomes" id="UP000797356">
    <property type="component" value="Chromosome 1"/>
</dbReference>
<comment type="caution">
    <text evidence="1">The sequence shown here is derived from an EMBL/GenBank/DDBJ whole genome shotgun (WGS) entry which is preliminary data.</text>
</comment>
<proteinExistence type="predicted"/>
<keyword evidence="2" id="KW-1185">Reference proteome</keyword>